<organism evidence="2 3">
    <name type="scientific">Ajellomyces capsulatus (strain H143)</name>
    <name type="common">Darling's disease fungus</name>
    <name type="synonym">Histoplasma capsulatum</name>
    <dbReference type="NCBI Taxonomy" id="544712"/>
    <lineage>
        <taxon>Eukaryota</taxon>
        <taxon>Fungi</taxon>
        <taxon>Dikarya</taxon>
        <taxon>Ascomycota</taxon>
        <taxon>Pezizomycotina</taxon>
        <taxon>Eurotiomycetes</taxon>
        <taxon>Eurotiomycetidae</taxon>
        <taxon>Onygenales</taxon>
        <taxon>Ajellomycetaceae</taxon>
        <taxon>Histoplasma</taxon>
    </lineage>
</organism>
<sequence>MNVVKFSGRNNFRRLLGAFCNKNKSRDYGDHMINRTLGHTYNVQPTFLKPRSCLNKPRSTVTRVGQPARSRRAAYSAAHEQRSTSWSPKTPTTTHKTFSSPQIVIPMPSVMLQFRTNGYWLGMIRYSTKNS</sequence>
<gene>
    <name evidence="2" type="ORF">HCDG_07622</name>
</gene>
<evidence type="ECO:0000256" key="1">
    <source>
        <dbReference type="SAM" id="MobiDB-lite"/>
    </source>
</evidence>
<accession>C6HM03</accession>
<feature type="region of interest" description="Disordered" evidence="1">
    <location>
        <begin position="57"/>
        <end position="99"/>
    </location>
</feature>
<evidence type="ECO:0000313" key="3">
    <source>
        <dbReference type="Proteomes" id="UP000002624"/>
    </source>
</evidence>
<dbReference type="HOGENOM" id="CLU_1927010_0_0_1"/>
<feature type="compositionally biased region" description="Low complexity" evidence="1">
    <location>
        <begin position="73"/>
        <end position="99"/>
    </location>
</feature>
<protein>
    <submittedName>
        <fullName evidence="2">Uncharacterized protein</fullName>
    </submittedName>
</protein>
<dbReference type="Proteomes" id="UP000002624">
    <property type="component" value="Unassembled WGS sequence"/>
</dbReference>
<evidence type="ECO:0000313" key="2">
    <source>
        <dbReference type="EMBL" id="EER38753.1"/>
    </source>
</evidence>
<proteinExistence type="predicted"/>
<name>C6HM03_AJECH</name>
<dbReference type="VEuPathDB" id="FungiDB:HCDG_07622"/>
<dbReference type="AlphaFoldDB" id="C6HM03"/>
<reference evidence="3" key="1">
    <citation type="submission" date="2009-05" db="EMBL/GenBank/DDBJ databases">
        <title>The genome sequence of Ajellomyces capsulatus strain H143.</title>
        <authorList>
            <person name="Champion M."/>
            <person name="Cuomo C.A."/>
            <person name="Ma L.-J."/>
            <person name="Henn M.R."/>
            <person name="Sil A."/>
            <person name="Goldman B."/>
            <person name="Young S.K."/>
            <person name="Kodira C.D."/>
            <person name="Zeng Q."/>
            <person name="Koehrsen M."/>
            <person name="Alvarado L."/>
            <person name="Berlin A.M."/>
            <person name="Borenstein D."/>
            <person name="Chen Z."/>
            <person name="Engels R."/>
            <person name="Freedman E."/>
            <person name="Gellesch M."/>
            <person name="Goldberg J."/>
            <person name="Griggs A."/>
            <person name="Gujja S."/>
            <person name="Heiman D.I."/>
            <person name="Hepburn T.A."/>
            <person name="Howarth C."/>
            <person name="Jen D."/>
            <person name="Larson L."/>
            <person name="Lewis B."/>
            <person name="Mehta T."/>
            <person name="Park D."/>
            <person name="Pearson M."/>
            <person name="Roberts A."/>
            <person name="Saif S."/>
            <person name="Shea T.D."/>
            <person name="Shenoy N."/>
            <person name="Sisk P."/>
            <person name="Stolte C."/>
            <person name="Sykes S."/>
            <person name="Walk T."/>
            <person name="White J."/>
            <person name="Yandava C."/>
            <person name="Klein B."/>
            <person name="McEwen J.G."/>
            <person name="Puccia R."/>
            <person name="Goldman G.H."/>
            <person name="Felipe M.S."/>
            <person name="Nino-Vega G."/>
            <person name="San-Blas G."/>
            <person name="Taylor J.W."/>
            <person name="Mendoza L."/>
            <person name="Galagan J.E."/>
            <person name="Nusbaum C."/>
            <person name="Birren B.W."/>
        </authorList>
    </citation>
    <scope>NUCLEOTIDE SEQUENCE [LARGE SCALE GENOMIC DNA]</scope>
    <source>
        <strain evidence="3">H143</strain>
    </source>
</reference>
<dbReference type="EMBL" id="GG692431">
    <property type="protein sequence ID" value="EER38753.1"/>
    <property type="molecule type" value="Genomic_DNA"/>
</dbReference>